<dbReference type="GO" id="GO:0042597">
    <property type="term" value="C:periplasmic space"/>
    <property type="evidence" value="ECO:0007669"/>
    <property type="project" value="UniProtKB-SubCell"/>
</dbReference>
<dbReference type="InterPro" id="IPR014755">
    <property type="entry name" value="Cu-Rt/internalin_Ig-like"/>
</dbReference>
<evidence type="ECO:0000256" key="1">
    <source>
        <dbReference type="ARBA" id="ARBA00004418"/>
    </source>
</evidence>
<dbReference type="InterPro" id="IPR014756">
    <property type="entry name" value="Ig_E-set"/>
</dbReference>
<protein>
    <submittedName>
        <fullName evidence="7">Copper resistance protein C</fullName>
    </submittedName>
</protein>
<dbReference type="PATRIC" id="fig|1619313.3.peg.4259"/>
<dbReference type="AlphaFoldDB" id="A0A0U5GU72"/>
<dbReference type="InterPro" id="IPR007348">
    <property type="entry name" value="CopC_dom"/>
</dbReference>
<geneLocation type="plasmid" evidence="8">
    <name>pEM02</name>
</geneLocation>
<evidence type="ECO:0000259" key="6">
    <source>
        <dbReference type="Pfam" id="PF04234"/>
    </source>
</evidence>
<name>A0A0U5GU72_9GAMM</name>
<keyword evidence="3" id="KW-0732">Signal</keyword>
<feature type="domain" description="CopC" evidence="6">
    <location>
        <begin position="48"/>
        <end position="149"/>
    </location>
</feature>
<keyword evidence="4" id="KW-0574">Periplasm</keyword>
<dbReference type="NCBIfam" id="NF033814">
    <property type="entry name" value="copper_CopC"/>
    <property type="match status" value="1"/>
</dbReference>
<accession>A0A0U5GU72</accession>
<dbReference type="EMBL" id="LN907829">
    <property type="protein sequence ID" value="CUU26321.1"/>
    <property type="molecule type" value="Genomic_DNA"/>
</dbReference>
<evidence type="ECO:0000313" key="8">
    <source>
        <dbReference type="Proteomes" id="UP000059419"/>
    </source>
</evidence>
<keyword evidence="5" id="KW-0186">Copper</keyword>
<evidence type="ECO:0000256" key="5">
    <source>
        <dbReference type="ARBA" id="ARBA00023008"/>
    </source>
</evidence>
<dbReference type="Proteomes" id="UP000059419">
    <property type="component" value="Plasmid pEM02"/>
</dbReference>
<evidence type="ECO:0000256" key="3">
    <source>
        <dbReference type="ARBA" id="ARBA00022729"/>
    </source>
</evidence>
<organism evidence="7 8">
    <name type="scientific">Duffyella gerundensis</name>
    <dbReference type="NCBI Taxonomy" id="1619313"/>
    <lineage>
        <taxon>Bacteria</taxon>
        <taxon>Pseudomonadati</taxon>
        <taxon>Pseudomonadota</taxon>
        <taxon>Gammaproteobacteria</taxon>
        <taxon>Enterobacterales</taxon>
        <taxon>Erwiniaceae</taxon>
        <taxon>Duffyella</taxon>
    </lineage>
</organism>
<reference evidence="8" key="1">
    <citation type="submission" date="2015-11" db="EMBL/GenBank/DDBJ databases">
        <authorList>
            <person name="Blom J."/>
        </authorList>
    </citation>
    <scope>NUCLEOTIDE SEQUENCE [LARGE SCALE GENOMIC DNA]</scope>
    <source>
        <plasmid evidence="8">pEM02</plasmid>
    </source>
</reference>
<evidence type="ECO:0000313" key="7">
    <source>
        <dbReference type="EMBL" id="CUU26321.1"/>
    </source>
</evidence>
<dbReference type="KEGG" id="ege:EM595_p1075"/>
<gene>
    <name evidence="7" type="ORF">EM595_p1075</name>
</gene>
<keyword evidence="8" id="KW-1185">Reference proteome</keyword>
<comment type="similarity">
    <text evidence="2">Belongs to the CopC family.</text>
</comment>
<dbReference type="Pfam" id="PF04234">
    <property type="entry name" value="CopC"/>
    <property type="match status" value="1"/>
</dbReference>
<evidence type="ECO:0000256" key="4">
    <source>
        <dbReference type="ARBA" id="ARBA00022764"/>
    </source>
</evidence>
<dbReference type="Gene3D" id="2.60.40.1220">
    <property type="match status" value="1"/>
</dbReference>
<dbReference type="GO" id="GO:0005507">
    <property type="term" value="F:copper ion binding"/>
    <property type="evidence" value="ECO:0007669"/>
    <property type="project" value="InterPro"/>
</dbReference>
<sequence>MKCASSSGLACGSDAVNSNKTGIIMKHSSAKYFFALIASGAAFAAQAHPELASAVPADKSQITAPSKLELHFTENLVTKFSGARLVMTAMPGMSSHAPMPVAAKVSAGSDPKTMIITPAKTLPAGTYKVEWRAVSSDTHPRTGNYSFSVK</sequence>
<dbReference type="SUPFAM" id="SSF81296">
    <property type="entry name" value="E set domains"/>
    <property type="match status" value="1"/>
</dbReference>
<evidence type="ECO:0000256" key="2">
    <source>
        <dbReference type="ARBA" id="ARBA00010509"/>
    </source>
</evidence>
<comment type="subcellular location">
    <subcellularLocation>
        <location evidence="1">Periplasm</location>
    </subcellularLocation>
</comment>
<proteinExistence type="inferred from homology"/>
<dbReference type="GO" id="GO:0046688">
    <property type="term" value="P:response to copper ion"/>
    <property type="evidence" value="ECO:0007669"/>
    <property type="project" value="InterPro"/>
</dbReference>
<dbReference type="InterPro" id="IPR047685">
    <property type="entry name" value="CopC-like"/>
</dbReference>